<reference evidence="1 2" key="2">
    <citation type="submission" date="2018-10" db="EMBL/GenBank/DDBJ databases">
        <authorList>
            <consortium name="Pathogen Informatics"/>
        </authorList>
    </citation>
    <scope>NUCLEOTIDE SEQUENCE [LARGE SCALE GENOMIC DNA]</scope>
</reference>
<dbReference type="WBParaSite" id="EVEC_0000568701-mRNA-1">
    <property type="protein sequence ID" value="EVEC_0000568701-mRNA-1"/>
    <property type="gene ID" value="EVEC_0000568701"/>
</dbReference>
<gene>
    <name evidence="1" type="ORF">EVEC_LOCUS5298</name>
</gene>
<dbReference type="OrthoDB" id="5851172at2759"/>
<dbReference type="Proteomes" id="UP000274131">
    <property type="component" value="Unassembled WGS sequence"/>
</dbReference>
<reference evidence="3" key="1">
    <citation type="submission" date="2017-02" db="UniProtKB">
        <authorList>
            <consortium name="WormBaseParasite"/>
        </authorList>
    </citation>
    <scope>IDENTIFICATION</scope>
</reference>
<sequence>MISPIITKDMTLFPVKPLPVRIKNVRARAQTLQDLNNVKHHRETNACCGCKPQVTLCGSKIIQIACRHHSHPIYPSSSCAAQRTPRLAAIIEGEEMQLPRRNERRLVPFKIMRSVGTSTDDIEEILGNGGSTNGLITPSVFQSRHQGRAKRFFRRFTTKLGWTSSRSDVMEKTAKSTKVRASSTSI</sequence>
<evidence type="ECO:0000313" key="3">
    <source>
        <dbReference type="WBParaSite" id="EVEC_0000568701-mRNA-1"/>
    </source>
</evidence>
<protein>
    <submittedName>
        <fullName evidence="1 3">Uncharacterized protein</fullName>
    </submittedName>
</protein>
<evidence type="ECO:0000313" key="1">
    <source>
        <dbReference type="EMBL" id="VDD90547.1"/>
    </source>
</evidence>
<evidence type="ECO:0000313" key="2">
    <source>
        <dbReference type="Proteomes" id="UP000274131"/>
    </source>
</evidence>
<dbReference type="EMBL" id="UXUI01008117">
    <property type="protein sequence ID" value="VDD90547.1"/>
    <property type="molecule type" value="Genomic_DNA"/>
</dbReference>
<organism evidence="3">
    <name type="scientific">Enterobius vermicularis</name>
    <name type="common">Human pinworm</name>
    <dbReference type="NCBI Taxonomy" id="51028"/>
    <lineage>
        <taxon>Eukaryota</taxon>
        <taxon>Metazoa</taxon>
        <taxon>Ecdysozoa</taxon>
        <taxon>Nematoda</taxon>
        <taxon>Chromadorea</taxon>
        <taxon>Rhabditida</taxon>
        <taxon>Spirurina</taxon>
        <taxon>Oxyuridomorpha</taxon>
        <taxon>Oxyuroidea</taxon>
        <taxon>Oxyuridae</taxon>
        <taxon>Enterobius</taxon>
    </lineage>
</organism>
<dbReference type="AlphaFoldDB" id="A0A0N4V616"/>
<keyword evidence="2" id="KW-1185">Reference proteome</keyword>
<proteinExistence type="predicted"/>
<accession>A0A0N4V616</accession>
<name>A0A0N4V616_ENTVE</name>